<dbReference type="SUPFAM" id="SSF50939">
    <property type="entry name" value="Sialidases"/>
    <property type="match status" value="1"/>
</dbReference>
<dbReference type="CDD" id="cd15482">
    <property type="entry name" value="Sialidase_non-viral"/>
    <property type="match status" value="1"/>
</dbReference>
<dbReference type="AlphaFoldDB" id="A0A7J6M469"/>
<sequence length="398" mass="43250">MMAVGPIFGRAALLRRHAEMMQKGYDAAENGSRKEESKKEQFSVILGTDCLLGSTWRSVVCDGQVSVDGLTATEQKRRTGHGVFALTDGTLFLLGGRQLCGETFDGWDSSSTASSSINSLATGSFSSWESSSDVDEEEQEAVVLFSDVCRSDDGGRTWRTIRSSSAWCPRDDHGVCGSPDGKILMVLGGWSAEGDPLNDVWLSTDGGRRFECRVEHAPWQPRADFACIFLPSQKRVLVYGGYSGGCRARGDLWMSDDLGRTWTDVTSRLPSDIGNRWGARMTVLDDDKVSGDCDRSWSLGRSWRHATPGLRADPKLLARAIEGSARVVVSGPSRLSLVAGPSPSEVFESVPNQADARVQRLLMDALATKLPQGVDLQNIFRIHVARALVGTELIDGVD</sequence>
<evidence type="ECO:0000313" key="2">
    <source>
        <dbReference type="EMBL" id="KAF4666373.1"/>
    </source>
</evidence>
<evidence type="ECO:0000313" key="4">
    <source>
        <dbReference type="Proteomes" id="UP000570595"/>
    </source>
</evidence>
<dbReference type="InterPro" id="IPR058667">
    <property type="entry name" value="DUF6242_C"/>
</dbReference>
<protein>
    <recommendedName>
        <fullName evidence="1">DUF6242 domain-containing protein</fullName>
    </recommendedName>
</protein>
<evidence type="ECO:0000313" key="5">
    <source>
        <dbReference type="Proteomes" id="UP000572268"/>
    </source>
</evidence>
<dbReference type="Pfam" id="PF25852">
    <property type="entry name" value="DUF6242_C"/>
    <property type="match status" value="1"/>
</dbReference>
<proteinExistence type="predicted"/>
<organism evidence="2 4">
    <name type="scientific">Perkinsus olseni</name>
    <name type="common">Perkinsus atlanticus</name>
    <dbReference type="NCBI Taxonomy" id="32597"/>
    <lineage>
        <taxon>Eukaryota</taxon>
        <taxon>Sar</taxon>
        <taxon>Alveolata</taxon>
        <taxon>Perkinsozoa</taxon>
        <taxon>Perkinsea</taxon>
        <taxon>Perkinsida</taxon>
        <taxon>Perkinsidae</taxon>
        <taxon>Perkinsus</taxon>
    </lineage>
</organism>
<dbReference type="InterPro" id="IPR015915">
    <property type="entry name" value="Kelch-typ_b-propeller"/>
</dbReference>
<dbReference type="EMBL" id="JABANN010000091">
    <property type="protein sequence ID" value="KAF4671955.1"/>
    <property type="molecule type" value="Genomic_DNA"/>
</dbReference>
<dbReference type="EMBL" id="JABAHT010000075">
    <property type="protein sequence ID" value="KAF4666373.1"/>
    <property type="molecule type" value="Genomic_DNA"/>
</dbReference>
<gene>
    <name evidence="3" type="ORF">FOL46_009714</name>
    <name evidence="2" type="ORF">FOZ61_009852</name>
</gene>
<dbReference type="OrthoDB" id="443634at2759"/>
<feature type="domain" description="DUF6242" evidence="1">
    <location>
        <begin position="85"/>
        <end position="287"/>
    </location>
</feature>
<accession>A0A7J6M469</accession>
<dbReference type="Gene3D" id="2.120.10.80">
    <property type="entry name" value="Kelch-type beta propeller"/>
    <property type="match status" value="1"/>
</dbReference>
<reference evidence="4 5" key="1">
    <citation type="submission" date="2020-04" db="EMBL/GenBank/DDBJ databases">
        <title>Perkinsus olseni comparative genomics.</title>
        <authorList>
            <person name="Bogema D.R."/>
        </authorList>
    </citation>
    <scope>NUCLEOTIDE SEQUENCE [LARGE SCALE GENOMIC DNA]</scope>
    <source>
        <strain evidence="2">ATCC PRA-179</strain>
        <strain evidence="3">ATCC PRA-31</strain>
    </source>
</reference>
<name>A0A7J6M469_PEROL</name>
<comment type="caution">
    <text evidence="2">The sequence shown here is derived from an EMBL/GenBank/DDBJ whole genome shotgun (WGS) entry which is preliminary data.</text>
</comment>
<evidence type="ECO:0000313" key="3">
    <source>
        <dbReference type="EMBL" id="KAF4671955.1"/>
    </source>
</evidence>
<evidence type="ECO:0000259" key="1">
    <source>
        <dbReference type="Pfam" id="PF25852"/>
    </source>
</evidence>
<dbReference type="Proteomes" id="UP000572268">
    <property type="component" value="Unassembled WGS sequence"/>
</dbReference>
<dbReference type="InterPro" id="IPR036278">
    <property type="entry name" value="Sialidase_sf"/>
</dbReference>
<dbReference type="Proteomes" id="UP000570595">
    <property type="component" value="Unassembled WGS sequence"/>
</dbReference>